<dbReference type="Gene3D" id="2.60.40.1530">
    <property type="entry name" value="ntegrin, alpha v. Chain A, domain 4"/>
    <property type="match status" value="1"/>
</dbReference>
<organism evidence="7 8">
    <name type="scientific">Schistosoma margrebowiei</name>
    <dbReference type="NCBI Taxonomy" id="48269"/>
    <lineage>
        <taxon>Eukaryota</taxon>
        <taxon>Metazoa</taxon>
        <taxon>Spiralia</taxon>
        <taxon>Lophotrochozoa</taxon>
        <taxon>Platyhelminthes</taxon>
        <taxon>Trematoda</taxon>
        <taxon>Digenea</taxon>
        <taxon>Strigeidida</taxon>
        <taxon>Schistosomatoidea</taxon>
        <taxon>Schistosomatidae</taxon>
        <taxon>Schistosoma</taxon>
    </lineage>
</organism>
<evidence type="ECO:0000313" key="7">
    <source>
        <dbReference type="EMBL" id="VDO30899.1"/>
    </source>
</evidence>
<evidence type="ECO:0000256" key="4">
    <source>
        <dbReference type="ARBA" id="ARBA00023180"/>
    </source>
</evidence>
<dbReference type="PANTHER" id="PTHR23220:SF133">
    <property type="entry name" value="INTEGRIN ALPHA-PS2"/>
    <property type="match status" value="1"/>
</dbReference>
<evidence type="ECO:0000256" key="6">
    <source>
        <dbReference type="SAM" id="Phobius"/>
    </source>
</evidence>
<dbReference type="GO" id="GO:0033627">
    <property type="term" value="P:cell adhesion mediated by integrin"/>
    <property type="evidence" value="ECO:0007669"/>
    <property type="project" value="TreeGrafter"/>
</dbReference>
<feature type="transmembrane region" description="Helical" evidence="6">
    <location>
        <begin position="120"/>
        <end position="147"/>
    </location>
</feature>
<dbReference type="GO" id="GO:0098609">
    <property type="term" value="P:cell-cell adhesion"/>
    <property type="evidence" value="ECO:0007669"/>
    <property type="project" value="TreeGrafter"/>
</dbReference>
<dbReference type="STRING" id="48269.A0A183L8G4"/>
<dbReference type="AlphaFoldDB" id="A0A183L8G4"/>
<keyword evidence="8" id="KW-1185">Reference proteome</keyword>
<name>A0A183L8G4_9TREM</name>
<dbReference type="InterPro" id="IPR032695">
    <property type="entry name" value="Integrin_dom_sf"/>
</dbReference>
<sequence length="293" mass="33589">MVVGGSQQGFLLTTFVRQVFECNRVGNRIQKPPICAEIICHVDELVKNRPVLIKVTGWLWARTLFAKHISDVDLVTIISVNQGDIPNGVQPANEPVGHFYLSQTFFFPQIRPKLIHQLPIWPIIVGIVLGVLFLYLLIILLYLLGFFHRRKTELRKAMLSKGGADDTYKREQTELLLNDQMKLKQQSITTENVNKNKNSYQHFDGYTNATPTPTPPSSSSIMNHKSKKLKKKHKRELNILHPGDLSPSGTLINTHQDQNYDRDHHHHHHDDDEQQNKNESEKQNLITDSTLSQ</sequence>
<feature type="compositionally biased region" description="Polar residues" evidence="5">
    <location>
        <begin position="283"/>
        <end position="293"/>
    </location>
</feature>
<accession>A0A183L8G4</accession>
<keyword evidence="6" id="KW-0812">Transmembrane</keyword>
<proteinExistence type="predicted"/>
<keyword evidence="6" id="KW-1133">Transmembrane helix</keyword>
<dbReference type="Gene3D" id="1.20.5.930">
    <property type="entry name" value="Bicelle-embedded integrin alpha(iib) transmembrane segment"/>
    <property type="match status" value="1"/>
</dbReference>
<keyword evidence="4" id="KW-0325">Glycoprotein</keyword>
<keyword evidence="3 6" id="KW-0472">Membrane</keyword>
<feature type="region of interest" description="Disordered" evidence="5">
    <location>
        <begin position="192"/>
        <end position="293"/>
    </location>
</feature>
<evidence type="ECO:0000256" key="3">
    <source>
        <dbReference type="ARBA" id="ARBA00023136"/>
    </source>
</evidence>
<gene>
    <name evidence="7" type="ORF">SMRZ_LOCUS89</name>
</gene>
<dbReference type="GO" id="GO:0007160">
    <property type="term" value="P:cell-matrix adhesion"/>
    <property type="evidence" value="ECO:0007669"/>
    <property type="project" value="TreeGrafter"/>
</dbReference>
<evidence type="ECO:0000313" key="8">
    <source>
        <dbReference type="Proteomes" id="UP000277204"/>
    </source>
</evidence>
<reference evidence="7 8" key="1">
    <citation type="submission" date="2018-11" db="EMBL/GenBank/DDBJ databases">
        <authorList>
            <consortium name="Pathogen Informatics"/>
        </authorList>
    </citation>
    <scope>NUCLEOTIDE SEQUENCE [LARGE SCALE GENOMIC DNA]</scope>
    <source>
        <strain evidence="7 8">Zambia</strain>
    </source>
</reference>
<dbReference type="EMBL" id="UZAI01000015">
    <property type="protein sequence ID" value="VDO30899.1"/>
    <property type="molecule type" value="Genomic_DNA"/>
</dbReference>
<evidence type="ECO:0000256" key="5">
    <source>
        <dbReference type="SAM" id="MobiDB-lite"/>
    </source>
</evidence>
<comment type="subcellular location">
    <subcellularLocation>
        <location evidence="1">Membrane</location>
        <topology evidence="1">Single-pass type I membrane protein</topology>
    </subcellularLocation>
</comment>
<feature type="compositionally biased region" description="Basic and acidic residues" evidence="5">
    <location>
        <begin position="258"/>
        <end position="282"/>
    </location>
</feature>
<dbReference type="GO" id="GO:0005178">
    <property type="term" value="F:integrin binding"/>
    <property type="evidence" value="ECO:0007669"/>
    <property type="project" value="TreeGrafter"/>
</dbReference>
<dbReference type="Proteomes" id="UP000277204">
    <property type="component" value="Unassembled WGS sequence"/>
</dbReference>
<dbReference type="PANTHER" id="PTHR23220">
    <property type="entry name" value="INTEGRIN ALPHA"/>
    <property type="match status" value="1"/>
</dbReference>
<keyword evidence="2" id="KW-0401">Integrin</keyword>
<dbReference type="SUPFAM" id="SSF69179">
    <property type="entry name" value="Integrin domains"/>
    <property type="match status" value="1"/>
</dbReference>
<dbReference type="GO" id="GO:0009897">
    <property type="term" value="C:external side of plasma membrane"/>
    <property type="evidence" value="ECO:0007669"/>
    <property type="project" value="TreeGrafter"/>
</dbReference>
<evidence type="ECO:0000256" key="1">
    <source>
        <dbReference type="ARBA" id="ARBA00004479"/>
    </source>
</evidence>
<feature type="compositionally biased region" description="Polar residues" evidence="5">
    <location>
        <begin position="192"/>
        <end position="201"/>
    </location>
</feature>
<dbReference type="GO" id="GO:0007229">
    <property type="term" value="P:integrin-mediated signaling pathway"/>
    <property type="evidence" value="ECO:0007669"/>
    <property type="project" value="UniProtKB-KW"/>
</dbReference>
<protein>
    <submittedName>
        <fullName evidence="7">Uncharacterized protein</fullName>
    </submittedName>
</protein>
<dbReference type="GO" id="GO:0008305">
    <property type="term" value="C:integrin complex"/>
    <property type="evidence" value="ECO:0007669"/>
    <property type="project" value="TreeGrafter"/>
</dbReference>
<feature type="compositionally biased region" description="Basic residues" evidence="5">
    <location>
        <begin position="224"/>
        <end position="235"/>
    </location>
</feature>
<evidence type="ECO:0000256" key="2">
    <source>
        <dbReference type="ARBA" id="ARBA00023037"/>
    </source>
</evidence>